<feature type="transmembrane region" description="Helical" evidence="5">
    <location>
        <begin position="416"/>
        <end position="439"/>
    </location>
</feature>
<feature type="transmembrane region" description="Helical" evidence="5">
    <location>
        <begin position="451"/>
        <end position="470"/>
    </location>
</feature>
<evidence type="ECO:0000313" key="7">
    <source>
        <dbReference type="Proteomes" id="UP000653076"/>
    </source>
</evidence>
<dbReference type="PANTHER" id="PTHR42749:SF1">
    <property type="entry name" value="CELL SHAPE-DETERMINING PROTEIN MREB"/>
    <property type="match status" value="1"/>
</dbReference>
<evidence type="ECO:0000256" key="3">
    <source>
        <dbReference type="ARBA" id="ARBA00023186"/>
    </source>
</evidence>
<feature type="transmembrane region" description="Helical" evidence="5">
    <location>
        <begin position="306"/>
        <end position="325"/>
    </location>
</feature>
<dbReference type="Gene3D" id="3.30.420.40">
    <property type="match status" value="2"/>
</dbReference>
<dbReference type="Pfam" id="PF00012">
    <property type="entry name" value="HSP70"/>
    <property type="match status" value="1"/>
</dbReference>
<sequence length="576" mass="59879">MVTGQRAWQAAAADPQRFVPRPRRPADEQVSVAGEQVAPADLVAATLRRVVDEAYRVAGDAVEDVRLVVPAGWGPRRRTWLRHAAHRAGLPQPRLVEAPVAVASHALAGGVQVPVGSVVVVVCDLGGGAEVSVLRRSPVGFEVLSTLADPDAGGDAIDAALTAALVPEGMPVGEGWALAASLRTAKHALAGHPAVTVPVPSGPAVVLNHLVVEQAARPVLVRAAGLVRDAVAAAEVDPATVAGLWCVGGTAQMPLVADVMVAESGLRPMLVPDPLLAAARGAADAGGFDAGQATPAGEPVPTLWRALAIAVPGFASLALVSHMLFTAEWEIAGYTRWAFLNWGELAMASVFAVLACLAAGTVLGSALAARTDSGVPLSPGAQVATGILTSAWLGVAVVGMYAVVGSQYIGTELGAFLRWTLVPVIPTLLVAMVLALIAFRQWRTPRRGWSEFLAFPISSVMTAAAGMMLVQWSLPASYPPHMITWMNLGARVGGLLIGIGVITALVSGLWMRLVMGVPFAILTATLVHRHNTGTVAGLYVVATVWWLARLWTRILYSAPASTHPRRSLLPPGPPRS</sequence>
<reference evidence="6 7" key="1">
    <citation type="submission" date="2021-01" db="EMBL/GenBank/DDBJ databases">
        <title>Whole genome shotgun sequence of Verrucosispora qiuiae NBRC 106684.</title>
        <authorList>
            <person name="Komaki H."/>
            <person name="Tamura T."/>
        </authorList>
    </citation>
    <scope>NUCLEOTIDE SEQUENCE [LARGE SCALE GENOMIC DNA]</scope>
    <source>
        <strain evidence="6 7">NBRC 106684</strain>
    </source>
</reference>
<evidence type="ECO:0000313" key="6">
    <source>
        <dbReference type="EMBL" id="GIJ28892.1"/>
    </source>
</evidence>
<dbReference type="InterPro" id="IPR043129">
    <property type="entry name" value="ATPase_NBD"/>
</dbReference>
<evidence type="ECO:0000256" key="5">
    <source>
        <dbReference type="SAM" id="Phobius"/>
    </source>
</evidence>
<feature type="transmembrane region" description="Helical" evidence="5">
    <location>
        <begin position="536"/>
        <end position="556"/>
    </location>
</feature>
<keyword evidence="7" id="KW-1185">Reference proteome</keyword>
<name>A0ABQ4JFB1_9ACTN</name>
<keyword evidence="2" id="KW-0067">ATP-binding</keyword>
<keyword evidence="3" id="KW-0143">Chaperone</keyword>
<evidence type="ECO:0000256" key="4">
    <source>
        <dbReference type="SAM" id="MobiDB-lite"/>
    </source>
</evidence>
<dbReference type="PANTHER" id="PTHR42749">
    <property type="entry name" value="CELL SHAPE-DETERMINING PROTEIN MREB"/>
    <property type="match status" value="1"/>
</dbReference>
<feature type="transmembrane region" description="Helical" evidence="5">
    <location>
        <begin position="345"/>
        <end position="369"/>
    </location>
</feature>
<dbReference type="InterPro" id="IPR013126">
    <property type="entry name" value="Hsp_70_fam"/>
</dbReference>
<keyword evidence="5" id="KW-1133">Transmembrane helix</keyword>
<evidence type="ECO:0000256" key="1">
    <source>
        <dbReference type="ARBA" id="ARBA00022741"/>
    </source>
</evidence>
<feature type="transmembrane region" description="Helical" evidence="5">
    <location>
        <begin position="381"/>
        <end position="404"/>
    </location>
</feature>
<gene>
    <name evidence="6" type="ORF">Vqi01_40540</name>
</gene>
<organism evidence="6 7">
    <name type="scientific">Micromonospora qiuiae</name>
    <dbReference type="NCBI Taxonomy" id="502268"/>
    <lineage>
        <taxon>Bacteria</taxon>
        <taxon>Bacillati</taxon>
        <taxon>Actinomycetota</taxon>
        <taxon>Actinomycetes</taxon>
        <taxon>Micromonosporales</taxon>
        <taxon>Micromonosporaceae</taxon>
        <taxon>Micromonospora</taxon>
    </lineage>
</organism>
<dbReference type="Proteomes" id="UP000653076">
    <property type="component" value="Unassembled WGS sequence"/>
</dbReference>
<proteinExistence type="predicted"/>
<protein>
    <recommendedName>
        <fullName evidence="8">Hsp70 family protein</fullName>
    </recommendedName>
</protein>
<accession>A0ABQ4JFB1</accession>
<keyword evidence="5" id="KW-0812">Transmembrane</keyword>
<dbReference type="Gene3D" id="3.90.640.10">
    <property type="entry name" value="Actin, Chain A, domain 4"/>
    <property type="match status" value="1"/>
</dbReference>
<feature type="region of interest" description="Disordered" evidence="4">
    <location>
        <begin position="1"/>
        <end position="28"/>
    </location>
</feature>
<comment type="caution">
    <text evidence="6">The sequence shown here is derived from an EMBL/GenBank/DDBJ whole genome shotgun (WGS) entry which is preliminary data.</text>
</comment>
<dbReference type="SUPFAM" id="SSF53067">
    <property type="entry name" value="Actin-like ATPase domain"/>
    <property type="match status" value="2"/>
</dbReference>
<keyword evidence="1" id="KW-0547">Nucleotide-binding</keyword>
<evidence type="ECO:0008006" key="8">
    <source>
        <dbReference type="Google" id="ProtNLM"/>
    </source>
</evidence>
<keyword evidence="5" id="KW-0472">Membrane</keyword>
<feature type="transmembrane region" description="Helical" evidence="5">
    <location>
        <begin position="482"/>
        <end position="506"/>
    </location>
</feature>
<dbReference type="EMBL" id="BOPC01000056">
    <property type="protein sequence ID" value="GIJ28892.1"/>
    <property type="molecule type" value="Genomic_DNA"/>
</dbReference>
<evidence type="ECO:0000256" key="2">
    <source>
        <dbReference type="ARBA" id="ARBA00022840"/>
    </source>
</evidence>